<keyword evidence="2 5" id="KW-0812">Transmembrane</keyword>
<sequence length="263" mass="27638">MFIAVLVGVLFSESRSLTAYQAPLAFVTAFSLNGSSMTVNDYFDRHVDAINSPNRPIPSGVVSPRGAIVFATALGAVGLAAAAFTSYVCLAFALLAYASAMLYNSTVKVSGLPGNLLVSFNVIAPFVYGSLLSDGTVGARVLMFALLAFLANTGREVIKGISDVEGDALRGVRSVARRMGEKKAAMLGAALYASAVCLSPLPYILGYVSFWYLPAVLVCDAGFIYSSASIVRSPSKENAIRVKNHSLLWMLIALLSFIAGGLA</sequence>
<evidence type="ECO:0000256" key="5">
    <source>
        <dbReference type="SAM" id="Phobius"/>
    </source>
</evidence>
<dbReference type="AlphaFoldDB" id="A0A2R7Y9G0"/>
<comment type="subcellular location">
    <subcellularLocation>
        <location evidence="1">Cell membrane</location>
        <topology evidence="1">Multi-pass membrane protein</topology>
    </subcellularLocation>
</comment>
<keyword evidence="3 5" id="KW-1133">Transmembrane helix</keyword>
<feature type="transmembrane region" description="Helical" evidence="5">
    <location>
        <begin position="211"/>
        <end position="232"/>
    </location>
</feature>
<name>A0A2R7Y9G0_9ARCH</name>
<proteinExistence type="predicted"/>
<feature type="transmembrane region" description="Helical" evidence="5">
    <location>
        <begin position="184"/>
        <end position="205"/>
    </location>
</feature>
<keyword evidence="4 5" id="KW-0472">Membrane</keyword>
<gene>
    <name evidence="6" type="ORF">B9J98_01460</name>
</gene>
<evidence type="ECO:0000313" key="7">
    <source>
        <dbReference type="Proteomes" id="UP000244066"/>
    </source>
</evidence>
<evidence type="ECO:0000256" key="3">
    <source>
        <dbReference type="ARBA" id="ARBA00022989"/>
    </source>
</evidence>
<comment type="caution">
    <text evidence="6">The sequence shown here is derived from an EMBL/GenBank/DDBJ whole genome shotgun (WGS) entry which is preliminary data.</text>
</comment>
<dbReference type="Gene3D" id="1.10.357.140">
    <property type="entry name" value="UbiA prenyltransferase"/>
    <property type="match status" value="1"/>
</dbReference>
<feature type="transmembrane region" description="Helical" evidence="5">
    <location>
        <begin position="137"/>
        <end position="154"/>
    </location>
</feature>
<evidence type="ECO:0000256" key="2">
    <source>
        <dbReference type="ARBA" id="ARBA00022692"/>
    </source>
</evidence>
<dbReference type="Pfam" id="PF01040">
    <property type="entry name" value="UbiA"/>
    <property type="match status" value="1"/>
</dbReference>
<dbReference type="GO" id="GO:0016765">
    <property type="term" value="F:transferase activity, transferring alkyl or aryl (other than methyl) groups"/>
    <property type="evidence" value="ECO:0007669"/>
    <property type="project" value="InterPro"/>
</dbReference>
<feature type="transmembrane region" description="Helical" evidence="5">
    <location>
        <begin position="112"/>
        <end position="131"/>
    </location>
</feature>
<dbReference type="Proteomes" id="UP000244066">
    <property type="component" value="Unassembled WGS sequence"/>
</dbReference>
<evidence type="ECO:0000313" key="6">
    <source>
        <dbReference type="EMBL" id="PUA34165.1"/>
    </source>
</evidence>
<protein>
    <submittedName>
        <fullName evidence="6">Uncharacterized protein</fullName>
    </submittedName>
</protein>
<dbReference type="InterPro" id="IPR000537">
    <property type="entry name" value="UbiA_prenyltransferase"/>
</dbReference>
<feature type="transmembrane region" description="Helical" evidence="5">
    <location>
        <begin position="67"/>
        <end position="100"/>
    </location>
</feature>
<dbReference type="PANTHER" id="PTHR42723">
    <property type="entry name" value="CHLOROPHYLL SYNTHASE"/>
    <property type="match status" value="1"/>
</dbReference>
<accession>A0A2R7Y9G0</accession>
<evidence type="ECO:0000256" key="4">
    <source>
        <dbReference type="ARBA" id="ARBA00023136"/>
    </source>
</evidence>
<feature type="transmembrane region" description="Helical" evidence="5">
    <location>
        <begin position="244"/>
        <end position="262"/>
    </location>
</feature>
<reference evidence="6 7" key="1">
    <citation type="submission" date="2017-04" db="EMBL/GenBank/DDBJ databases">
        <title>Draft Aigarchaeota genome from a New Zealand hot spring.</title>
        <authorList>
            <person name="Reysenbach A.-L."/>
            <person name="Donaho J.A."/>
            <person name="Gerhart J."/>
            <person name="Kelley J.F."/>
            <person name="Kouba K."/>
            <person name="Podar M."/>
            <person name="Stott M."/>
        </authorList>
    </citation>
    <scope>NUCLEOTIDE SEQUENCE [LARGE SCALE GENOMIC DNA]</scope>
    <source>
        <strain evidence="6">NZ13_MG1</strain>
    </source>
</reference>
<organism evidence="6 7">
    <name type="scientific">Candidatus Terraquivivens tikiterensis</name>
    <dbReference type="NCBI Taxonomy" id="1980982"/>
    <lineage>
        <taxon>Archaea</taxon>
        <taxon>Nitrososphaerota</taxon>
        <taxon>Candidatus Wolframiiraptoraceae</taxon>
        <taxon>Candidatus Terraquivivens</taxon>
    </lineage>
</organism>
<dbReference type="CDD" id="cd13961">
    <property type="entry name" value="PT_UbiA_DGGGPS"/>
    <property type="match status" value="1"/>
</dbReference>
<dbReference type="InterPro" id="IPR050475">
    <property type="entry name" value="Prenyltransferase_related"/>
</dbReference>
<dbReference type="EMBL" id="NDWU01000003">
    <property type="protein sequence ID" value="PUA34165.1"/>
    <property type="molecule type" value="Genomic_DNA"/>
</dbReference>
<dbReference type="Gene3D" id="1.20.120.1780">
    <property type="entry name" value="UbiA prenyltransferase"/>
    <property type="match status" value="1"/>
</dbReference>
<evidence type="ECO:0000256" key="1">
    <source>
        <dbReference type="ARBA" id="ARBA00004651"/>
    </source>
</evidence>
<dbReference type="PANTHER" id="PTHR42723:SF1">
    <property type="entry name" value="CHLOROPHYLL SYNTHASE, CHLOROPLASTIC"/>
    <property type="match status" value="1"/>
</dbReference>
<dbReference type="InterPro" id="IPR044878">
    <property type="entry name" value="UbiA_sf"/>
</dbReference>
<dbReference type="GO" id="GO:0005886">
    <property type="term" value="C:plasma membrane"/>
    <property type="evidence" value="ECO:0007669"/>
    <property type="project" value="UniProtKB-SubCell"/>
</dbReference>